<dbReference type="Gene3D" id="3.30.470.20">
    <property type="entry name" value="ATP-grasp fold, B domain"/>
    <property type="match status" value="1"/>
</dbReference>
<dbReference type="SUPFAM" id="SSF51735">
    <property type="entry name" value="NAD(P)-binding Rossmann-fold domains"/>
    <property type="match status" value="1"/>
</dbReference>
<dbReference type="GO" id="GO:0016874">
    <property type="term" value="F:ligase activity"/>
    <property type="evidence" value="ECO:0007669"/>
    <property type="project" value="UniProtKB-KW"/>
</dbReference>
<keyword evidence="2" id="KW-0436">Ligase</keyword>
<proteinExistence type="predicted"/>
<dbReference type="Gene3D" id="3.30.1490.20">
    <property type="entry name" value="ATP-grasp fold, A domain"/>
    <property type="match status" value="1"/>
</dbReference>
<dbReference type="InterPro" id="IPR036291">
    <property type="entry name" value="NAD(P)-bd_dom_sf"/>
</dbReference>
<feature type="domain" description="CoA-binding" evidence="1">
    <location>
        <begin position="271"/>
        <end position="370"/>
    </location>
</feature>
<gene>
    <name evidence="2" type="ORF">PQJ61_12515</name>
</gene>
<dbReference type="Pfam" id="PF13380">
    <property type="entry name" value="CoA_binding_2"/>
    <property type="match status" value="1"/>
</dbReference>
<evidence type="ECO:0000313" key="2">
    <source>
        <dbReference type="EMBL" id="MDC7227580.1"/>
    </source>
</evidence>
<dbReference type="SUPFAM" id="SSF56059">
    <property type="entry name" value="Glutathione synthetase ATP-binding domain-like"/>
    <property type="match status" value="1"/>
</dbReference>
<dbReference type="InterPro" id="IPR013815">
    <property type="entry name" value="ATP_grasp_subdomain_1"/>
</dbReference>
<dbReference type="Pfam" id="PF13607">
    <property type="entry name" value="Succ_CoA_lig"/>
    <property type="match status" value="1"/>
</dbReference>
<sequence length="751" mass="82380">MIEWQIETEKILDSAWKKDRTQLYEHEVYKILSLLGIRTPVHHRVKSEDDINRDLLSQFGSSKVVLKIISPKVAHKQKLGGVKVIYKDLDFVRFSVRQMLDTFISQEVPVEGVLLVDFVEYSPELGNEILMGFQESGVFGPVLSFSKGGSDAELFAKHFSAPNLLLPPVTREWAGALLGSTEIHNKYEQEGKADYIDRILEVKIKFSELSMAFSQFFDSESAYFIKEFEINPFVFNPDGNFVALDGYAVFDKKMEGCYKCDRPDKKSLTPFFHPEGVAVVGVSSGDPKSPGSVIAANMIKIGREDLFCVNPRGGRAEIAGQSVKLHKNLTALPSVPDLVIITVPAEASLEVVREAAGLRCGALLLIPGGFTETGRSDLEEEIKRIAEDAGIRVMGPNCLGILYADDKPGRGLNTFFIPESKFKLDLNREKNIALFSQSGALGLVELTNLKDSASPKVAVSYGNQLDVDPGDLVEYFQDEDGIKAIGIYIEGFKPAAGRRFFEITRRSRIPIVVYKAGRTAAGQLATQSHTASMAGEYAVARAAMKQAGLVVADTMADHQGCLKIFALLHGKKVGGRRIVVVTNAGYEKANAADNMKELELAELSARTSEALAEALPSFVTVEPLLDLTPMVNDEVFARSVELMLEAPEVDAVCVSIVPHAGIIHTTDEEVDSYEGNLGARLAKIAAASDKPMVVSLTATGGGDDIFGRMIEVMDSGGLPTYLSAEQAMSYLNEFIRYHYIREQNLLDEWIK</sequence>
<dbReference type="InterPro" id="IPR016102">
    <property type="entry name" value="Succinyl-CoA_synth-like"/>
</dbReference>
<name>A0AAJ1IHY9_9SPIO</name>
<dbReference type="Proteomes" id="UP001221217">
    <property type="component" value="Unassembled WGS sequence"/>
</dbReference>
<dbReference type="Gene3D" id="3.40.50.261">
    <property type="entry name" value="Succinyl-CoA synthetase domains"/>
    <property type="match status" value="2"/>
</dbReference>
<dbReference type="PANTHER" id="PTHR42793">
    <property type="entry name" value="COA BINDING DOMAIN CONTAINING PROTEIN"/>
    <property type="match status" value="1"/>
</dbReference>
<comment type="caution">
    <text evidence="2">The sequence shown here is derived from an EMBL/GenBank/DDBJ whole genome shotgun (WGS) entry which is preliminary data.</text>
</comment>
<dbReference type="SMART" id="SM00881">
    <property type="entry name" value="CoA_binding"/>
    <property type="match status" value="1"/>
</dbReference>
<protein>
    <submittedName>
        <fullName evidence="2">Acetate--CoA ligase family protein</fullName>
    </submittedName>
</protein>
<evidence type="ECO:0000259" key="1">
    <source>
        <dbReference type="SMART" id="SM00881"/>
    </source>
</evidence>
<dbReference type="PANTHER" id="PTHR42793:SF1">
    <property type="entry name" value="PEPTIDYL-LYSINE N-ACETYLTRANSFERASE PATZ"/>
    <property type="match status" value="1"/>
</dbReference>
<organism evidence="2 3">
    <name type="scientific">Candidatus Thalassospirochaeta sargassi</name>
    <dbReference type="NCBI Taxonomy" id="3119039"/>
    <lineage>
        <taxon>Bacteria</taxon>
        <taxon>Pseudomonadati</taxon>
        <taxon>Spirochaetota</taxon>
        <taxon>Spirochaetia</taxon>
        <taxon>Spirochaetales</taxon>
        <taxon>Spirochaetaceae</taxon>
        <taxon>Candidatus Thalassospirochaeta</taxon>
    </lineage>
</organism>
<dbReference type="SUPFAM" id="SSF52210">
    <property type="entry name" value="Succinyl-CoA synthetase domains"/>
    <property type="match status" value="2"/>
</dbReference>
<evidence type="ECO:0000313" key="3">
    <source>
        <dbReference type="Proteomes" id="UP001221217"/>
    </source>
</evidence>
<dbReference type="Pfam" id="PF13549">
    <property type="entry name" value="ATP-grasp_5"/>
    <property type="match status" value="1"/>
</dbReference>
<dbReference type="InterPro" id="IPR032875">
    <property type="entry name" value="Succ_CoA_lig_flav_dom"/>
</dbReference>
<dbReference type="AlphaFoldDB" id="A0AAJ1IHY9"/>
<dbReference type="GO" id="GO:0005524">
    <property type="term" value="F:ATP binding"/>
    <property type="evidence" value="ECO:0007669"/>
    <property type="project" value="InterPro"/>
</dbReference>
<dbReference type="EMBL" id="JAQQAL010000028">
    <property type="protein sequence ID" value="MDC7227580.1"/>
    <property type="molecule type" value="Genomic_DNA"/>
</dbReference>
<reference evidence="2 3" key="1">
    <citation type="submission" date="2022-12" db="EMBL/GenBank/DDBJ databases">
        <title>Metagenome assembled genome from gulf of manar.</title>
        <authorList>
            <person name="Kohli P."/>
            <person name="Pk S."/>
            <person name="Venkata Ramana C."/>
            <person name="Sasikala C."/>
        </authorList>
    </citation>
    <scope>NUCLEOTIDE SEQUENCE [LARGE SCALE GENOMIC DNA]</scope>
    <source>
        <strain evidence="2">JB008</strain>
    </source>
</reference>
<dbReference type="Gene3D" id="3.40.50.720">
    <property type="entry name" value="NAD(P)-binding Rossmann-like Domain"/>
    <property type="match status" value="1"/>
</dbReference>
<accession>A0AAJ1IHY9</accession>
<dbReference type="InterPro" id="IPR003781">
    <property type="entry name" value="CoA-bd"/>
</dbReference>